<comment type="caution">
    <text evidence="1">The sequence shown here is derived from an EMBL/GenBank/DDBJ whole genome shotgun (WGS) entry which is preliminary data.</text>
</comment>
<name>A0A939GDQ7_9BACT</name>
<dbReference type="Gene3D" id="3.40.50.1820">
    <property type="entry name" value="alpha/beta hydrolase"/>
    <property type="match status" value="1"/>
</dbReference>
<dbReference type="EMBL" id="JAFMYU010000039">
    <property type="protein sequence ID" value="MBO0934821.1"/>
    <property type="molecule type" value="Genomic_DNA"/>
</dbReference>
<evidence type="ECO:0000313" key="1">
    <source>
        <dbReference type="EMBL" id="MBO0934821.1"/>
    </source>
</evidence>
<sequence length="352" mass="40760">MPNKKAAQMRYDLFILFFWLSYGAIGQTTRLDELCQVFHLPDGKDTTTFIIFGNKNDLKVKKPLFLFRQGSQPAPFIHLVGDKYYIAAPFHFREYKNEYHFVMIQKPGVRLVVDTTFYNEYVKAISQENPPEKFVSKKYLANNYLERYVEQCNDVINYLVKKPWIDKKKVVYCGGSEGFTIGAELSANHNKFITHTILFSGNTGRRFNIIIQNIRDQIESGEKTFAVGQPQIEMMYGVWADICKHPLATDKSFGDTYRAWYSFSKPMLSNLLKINTPLYIAYGTADKEMAPGLDKLPLDFIALGKTNLTLKPYFDHDHMFYQLKRDSTGKTIDKGYNGDAVAKDWMEWLKTH</sequence>
<evidence type="ECO:0008006" key="3">
    <source>
        <dbReference type="Google" id="ProtNLM"/>
    </source>
</evidence>
<dbReference type="InterPro" id="IPR029058">
    <property type="entry name" value="AB_hydrolase_fold"/>
</dbReference>
<gene>
    <name evidence="1" type="ORF">J2I48_27670</name>
</gene>
<evidence type="ECO:0000313" key="2">
    <source>
        <dbReference type="Proteomes" id="UP000664795"/>
    </source>
</evidence>
<dbReference type="AlphaFoldDB" id="A0A939GDQ7"/>
<organism evidence="1 2">
    <name type="scientific">Fibrella aquatilis</name>
    <dbReference type="NCBI Taxonomy" id="2817059"/>
    <lineage>
        <taxon>Bacteria</taxon>
        <taxon>Pseudomonadati</taxon>
        <taxon>Bacteroidota</taxon>
        <taxon>Cytophagia</taxon>
        <taxon>Cytophagales</taxon>
        <taxon>Spirosomataceae</taxon>
        <taxon>Fibrella</taxon>
    </lineage>
</organism>
<dbReference type="SUPFAM" id="SSF53474">
    <property type="entry name" value="alpha/beta-Hydrolases"/>
    <property type="match status" value="1"/>
</dbReference>
<keyword evidence="2" id="KW-1185">Reference proteome</keyword>
<accession>A0A939GDQ7</accession>
<dbReference type="RefSeq" id="WP_207338787.1">
    <property type="nucleotide sequence ID" value="NZ_JAFMYU010000039.1"/>
</dbReference>
<dbReference type="Proteomes" id="UP000664795">
    <property type="component" value="Unassembled WGS sequence"/>
</dbReference>
<protein>
    <recommendedName>
        <fullName evidence="3">Dienelactone hydrolase domain-containing protein</fullName>
    </recommendedName>
</protein>
<proteinExistence type="predicted"/>
<reference evidence="1 2" key="1">
    <citation type="submission" date="2021-03" db="EMBL/GenBank/DDBJ databases">
        <title>Fibrella sp. HMF5036 genome sequencing and assembly.</title>
        <authorList>
            <person name="Kang H."/>
            <person name="Kim H."/>
            <person name="Bae S."/>
            <person name="Joh K."/>
        </authorList>
    </citation>
    <scope>NUCLEOTIDE SEQUENCE [LARGE SCALE GENOMIC DNA]</scope>
    <source>
        <strain evidence="1 2">HMF5036</strain>
    </source>
</reference>